<evidence type="ECO:0000313" key="2">
    <source>
        <dbReference type="EMBL" id="CAA9569407.1"/>
    </source>
</evidence>
<organism evidence="2">
    <name type="scientific">uncultured Thermomicrobiales bacterium</name>
    <dbReference type="NCBI Taxonomy" id="1645740"/>
    <lineage>
        <taxon>Bacteria</taxon>
        <taxon>Pseudomonadati</taxon>
        <taxon>Thermomicrobiota</taxon>
        <taxon>Thermomicrobia</taxon>
        <taxon>Thermomicrobiales</taxon>
        <taxon>environmental samples</taxon>
    </lineage>
</organism>
<protein>
    <submittedName>
        <fullName evidence="2">Uncharacterized protein</fullName>
    </submittedName>
</protein>
<feature type="region of interest" description="Disordered" evidence="1">
    <location>
        <begin position="1"/>
        <end position="33"/>
    </location>
</feature>
<dbReference type="EMBL" id="CADCWJ010000506">
    <property type="protein sequence ID" value="CAA9569407.1"/>
    <property type="molecule type" value="Genomic_DNA"/>
</dbReference>
<dbReference type="AlphaFoldDB" id="A0A6J4V7D1"/>
<name>A0A6J4V7D1_9BACT</name>
<sequence>MACQPLMPEPCSRSATRHHNRTRAALGDGSMSRNRVWHAGRHVPGMCVSAIQGTEAPGGIPFQLSR</sequence>
<proteinExistence type="predicted"/>
<gene>
    <name evidence="2" type="ORF">AVDCRST_MAG87-2268</name>
</gene>
<evidence type="ECO:0000256" key="1">
    <source>
        <dbReference type="SAM" id="MobiDB-lite"/>
    </source>
</evidence>
<accession>A0A6J4V7D1</accession>
<reference evidence="2" key="1">
    <citation type="submission" date="2020-02" db="EMBL/GenBank/DDBJ databases">
        <authorList>
            <person name="Meier V. D."/>
        </authorList>
    </citation>
    <scope>NUCLEOTIDE SEQUENCE</scope>
    <source>
        <strain evidence="2">AVDCRST_MAG87</strain>
    </source>
</reference>